<dbReference type="PANTHER" id="PTHR32295:SF10">
    <property type="entry name" value="PROTEIN IQ-DOMAIN 25"/>
    <property type="match status" value="1"/>
</dbReference>
<comment type="similarity">
    <text evidence="2">Belongs to the IQD family.</text>
</comment>
<protein>
    <recommendedName>
        <fullName evidence="6">DUF4005 domain-containing protein</fullName>
    </recommendedName>
</protein>
<evidence type="ECO:0000256" key="2">
    <source>
        <dbReference type="ARBA" id="ARBA00024341"/>
    </source>
</evidence>
<dbReference type="SMART" id="SM00015">
    <property type="entry name" value="IQ"/>
    <property type="match status" value="2"/>
</dbReference>
<gene>
    <name evidence="7" type="ORF">ACJRO7_014034</name>
</gene>
<dbReference type="EMBL" id="JBJKBG010000003">
    <property type="protein sequence ID" value="KAL3744861.1"/>
    <property type="molecule type" value="Genomic_DNA"/>
</dbReference>
<dbReference type="GO" id="GO:0005516">
    <property type="term" value="F:calmodulin binding"/>
    <property type="evidence" value="ECO:0007669"/>
    <property type="project" value="UniProtKB-KW"/>
</dbReference>
<accession>A0ABD3L4T1</accession>
<dbReference type="CDD" id="cd23767">
    <property type="entry name" value="IQCD"/>
    <property type="match status" value="1"/>
</dbReference>
<dbReference type="SUPFAM" id="SSF52540">
    <property type="entry name" value="P-loop containing nucleoside triphosphate hydrolases"/>
    <property type="match status" value="1"/>
</dbReference>
<feature type="region of interest" description="Disordered" evidence="5">
    <location>
        <begin position="19"/>
        <end position="40"/>
    </location>
</feature>
<dbReference type="InterPro" id="IPR027417">
    <property type="entry name" value="P-loop_NTPase"/>
</dbReference>
<feature type="domain" description="DUF4005" evidence="6">
    <location>
        <begin position="284"/>
        <end position="376"/>
    </location>
</feature>
<keyword evidence="8" id="KW-1185">Reference proteome</keyword>
<comment type="subunit">
    <text evidence="3">Binds to multiple calmodulin (CaM) in the presence of Ca(2+) and CaM-like proteins.</text>
</comment>
<dbReference type="Gene3D" id="1.20.5.190">
    <property type="match status" value="1"/>
</dbReference>
<dbReference type="InterPro" id="IPR000048">
    <property type="entry name" value="IQ_motif_EF-hand-BS"/>
</dbReference>
<evidence type="ECO:0000313" key="8">
    <source>
        <dbReference type="Proteomes" id="UP001634007"/>
    </source>
</evidence>
<reference evidence="7 8" key="1">
    <citation type="submission" date="2024-11" db="EMBL/GenBank/DDBJ databases">
        <title>Chromosome-level genome assembly of Eucalyptus globulus Labill. provides insights into its genome evolution.</title>
        <authorList>
            <person name="Li X."/>
        </authorList>
    </citation>
    <scope>NUCLEOTIDE SEQUENCE [LARGE SCALE GENOMIC DNA]</scope>
    <source>
        <strain evidence="7">CL2024</strain>
        <tissue evidence="7">Fresh tender leaves</tissue>
    </source>
</reference>
<comment type="function">
    <text evidence="4">May be involved in cooperative interactions with calmodulins or calmodulin-like proteins. Recruits calmodulin proteins to microtubules, thus being a potential scaffold in cellular signaling and trafficking. May associate with nucleic acids and regulate gene expression at the transcriptional or post-transcriptional level.</text>
</comment>
<feature type="compositionally biased region" description="Basic and acidic residues" evidence="5">
    <location>
        <begin position="401"/>
        <end position="423"/>
    </location>
</feature>
<feature type="region of interest" description="Disordered" evidence="5">
    <location>
        <begin position="248"/>
        <end position="309"/>
    </location>
</feature>
<keyword evidence="1" id="KW-0112">Calmodulin-binding</keyword>
<feature type="compositionally biased region" description="Polar residues" evidence="5">
    <location>
        <begin position="284"/>
        <end position="296"/>
    </location>
</feature>
<dbReference type="AlphaFoldDB" id="A0ABD3L4T1"/>
<evidence type="ECO:0000256" key="4">
    <source>
        <dbReference type="ARBA" id="ARBA00045534"/>
    </source>
</evidence>
<dbReference type="PANTHER" id="PTHR32295">
    <property type="entry name" value="IQ-DOMAIN 5-RELATED"/>
    <property type="match status" value="1"/>
</dbReference>
<comment type="caution">
    <text evidence="7">The sequence shown here is derived from an EMBL/GenBank/DDBJ whole genome shotgun (WGS) entry which is preliminary data.</text>
</comment>
<dbReference type="Proteomes" id="UP001634007">
    <property type="component" value="Unassembled WGS sequence"/>
</dbReference>
<dbReference type="InterPro" id="IPR025064">
    <property type="entry name" value="DUF4005"/>
</dbReference>
<feature type="region of interest" description="Disordered" evidence="5">
    <location>
        <begin position="324"/>
        <end position="352"/>
    </location>
</feature>
<organism evidence="7 8">
    <name type="scientific">Eucalyptus globulus</name>
    <name type="common">Tasmanian blue gum</name>
    <dbReference type="NCBI Taxonomy" id="34317"/>
    <lineage>
        <taxon>Eukaryota</taxon>
        <taxon>Viridiplantae</taxon>
        <taxon>Streptophyta</taxon>
        <taxon>Embryophyta</taxon>
        <taxon>Tracheophyta</taxon>
        <taxon>Spermatophyta</taxon>
        <taxon>Magnoliopsida</taxon>
        <taxon>eudicotyledons</taxon>
        <taxon>Gunneridae</taxon>
        <taxon>Pentapetalae</taxon>
        <taxon>rosids</taxon>
        <taxon>malvids</taxon>
        <taxon>Myrtales</taxon>
        <taxon>Myrtaceae</taxon>
        <taxon>Myrtoideae</taxon>
        <taxon>Eucalypteae</taxon>
        <taxon>Eucalyptus</taxon>
    </lineage>
</organism>
<feature type="region of interest" description="Disordered" evidence="5">
    <location>
        <begin position="176"/>
        <end position="211"/>
    </location>
</feature>
<name>A0ABD3L4T1_EUCGL</name>
<evidence type="ECO:0000256" key="5">
    <source>
        <dbReference type="SAM" id="MobiDB-lite"/>
    </source>
</evidence>
<dbReference type="Pfam" id="PF13178">
    <property type="entry name" value="DUF4005"/>
    <property type="match status" value="1"/>
</dbReference>
<feature type="compositionally biased region" description="Basic and acidic residues" evidence="5">
    <location>
        <begin position="194"/>
        <end position="208"/>
    </location>
</feature>
<feature type="compositionally biased region" description="Polar residues" evidence="5">
    <location>
        <begin position="24"/>
        <end position="40"/>
    </location>
</feature>
<evidence type="ECO:0000256" key="1">
    <source>
        <dbReference type="ARBA" id="ARBA00022860"/>
    </source>
</evidence>
<dbReference type="Pfam" id="PF00612">
    <property type="entry name" value="IQ"/>
    <property type="match status" value="2"/>
</dbReference>
<evidence type="ECO:0000313" key="7">
    <source>
        <dbReference type="EMBL" id="KAL3744861.1"/>
    </source>
</evidence>
<evidence type="ECO:0000256" key="3">
    <source>
        <dbReference type="ARBA" id="ARBA00024378"/>
    </source>
</evidence>
<feature type="compositionally biased region" description="Polar residues" evidence="5">
    <location>
        <begin position="324"/>
        <end position="340"/>
    </location>
</feature>
<sequence>MGRATRWIKGLFGIKKDREEVDSNDNSNSKRQLSNSSGLCNNPATIPPNISAAESAWLRSCSCTDEAEKEQNKRVIAVAAATAAAADAAAAAAQAAAAVIRLSSHGRGAMLGRQEHAAVKIQTVFRGFLARKALRALKGLVKLQARVRGYLVRKQAAATLHSFEALMRAQASARLRRSARGRSRGGGGGGDDCTVTRDPTERYDDKTRNARTRARAAVAHNRKLSASAANSPTLRPAIEDTSRIVEADDGATPFSSSGNTLPRRAPAGRFRSSDWLDDPGPCTTPASTPRSMNTPARSDAGGGGGGCLFRRRDDRHLLLAPSYMSGTQSSKAKLRSQSAPKQRVGAGEGPTRRRVSLQEAMMEFERSRSSLSGAVGVRMQESCSQAQPEAGAFKNSVAGKMKMEGPGRESGESEKDCSGGRRW</sequence>
<proteinExistence type="inferred from homology"/>
<evidence type="ECO:0000259" key="6">
    <source>
        <dbReference type="Pfam" id="PF13178"/>
    </source>
</evidence>
<dbReference type="PROSITE" id="PS50096">
    <property type="entry name" value="IQ"/>
    <property type="match status" value="2"/>
</dbReference>
<feature type="region of interest" description="Disordered" evidence="5">
    <location>
        <begin position="375"/>
        <end position="423"/>
    </location>
</feature>